<sequence>MAISLALMDSSNGTRTPTNTKRLPHAHAHVHLRSVSHNGTPASLRKSPPTCTLSLASVLADDSASNPAPWSMTQFPAVPFPHQADDDSGACGGDTELPPPPRRPRARTSHVATPKRTPSRPSNPNPKPTSNSPSVRPRPKSPGTTAKDLRFAALVERSITLRLGAQSSEPNDLDAQDELLAARLRSSLARAGHGPRRAASPPRVLAIPARPPSVGVSLLFSGSAGSPSDLDSPALRAPASMPLRVAFVASSRARSGSASSGSLSPTAQTLDMSALVAASLLRRHDDGRRVLPGSAGPHAAHGWSRTPSPLAQPCR</sequence>
<comment type="caution">
    <text evidence="2">The sequence shown here is derived from an EMBL/GenBank/DDBJ whole genome shotgun (WGS) entry which is preliminary data.</text>
</comment>
<feature type="compositionally biased region" description="Polar residues" evidence="1">
    <location>
        <begin position="9"/>
        <end position="20"/>
    </location>
</feature>
<gene>
    <name evidence="2" type="ORF">DFH07DRAFT_1056038</name>
</gene>
<evidence type="ECO:0000256" key="1">
    <source>
        <dbReference type="SAM" id="MobiDB-lite"/>
    </source>
</evidence>
<organism evidence="2 3">
    <name type="scientific">Mycena maculata</name>
    <dbReference type="NCBI Taxonomy" id="230809"/>
    <lineage>
        <taxon>Eukaryota</taxon>
        <taxon>Fungi</taxon>
        <taxon>Dikarya</taxon>
        <taxon>Basidiomycota</taxon>
        <taxon>Agaricomycotina</taxon>
        <taxon>Agaricomycetes</taxon>
        <taxon>Agaricomycetidae</taxon>
        <taxon>Agaricales</taxon>
        <taxon>Marasmiineae</taxon>
        <taxon>Mycenaceae</taxon>
        <taxon>Mycena</taxon>
    </lineage>
</organism>
<evidence type="ECO:0000313" key="3">
    <source>
        <dbReference type="Proteomes" id="UP001215280"/>
    </source>
</evidence>
<feature type="region of interest" description="Disordered" evidence="1">
    <location>
        <begin position="70"/>
        <end position="147"/>
    </location>
</feature>
<feature type="region of interest" description="Disordered" evidence="1">
    <location>
        <begin position="1"/>
        <end position="20"/>
    </location>
</feature>
<proteinExistence type="predicted"/>
<accession>A0AAD7NX35</accession>
<dbReference type="Proteomes" id="UP001215280">
    <property type="component" value="Unassembled WGS sequence"/>
</dbReference>
<keyword evidence="3" id="KW-1185">Reference proteome</keyword>
<dbReference type="EMBL" id="JARJLG010000008">
    <property type="protein sequence ID" value="KAJ7778598.1"/>
    <property type="molecule type" value="Genomic_DNA"/>
</dbReference>
<dbReference type="AlphaFoldDB" id="A0AAD7NX35"/>
<name>A0AAD7NX35_9AGAR</name>
<feature type="region of interest" description="Disordered" evidence="1">
    <location>
        <begin position="287"/>
        <end position="315"/>
    </location>
</feature>
<protein>
    <submittedName>
        <fullName evidence="2">Uncharacterized protein</fullName>
    </submittedName>
</protein>
<reference evidence="2" key="1">
    <citation type="submission" date="2023-03" db="EMBL/GenBank/DDBJ databases">
        <title>Massive genome expansion in bonnet fungi (Mycena s.s.) driven by repeated elements and novel gene families across ecological guilds.</title>
        <authorList>
            <consortium name="Lawrence Berkeley National Laboratory"/>
            <person name="Harder C.B."/>
            <person name="Miyauchi S."/>
            <person name="Viragh M."/>
            <person name="Kuo A."/>
            <person name="Thoen E."/>
            <person name="Andreopoulos B."/>
            <person name="Lu D."/>
            <person name="Skrede I."/>
            <person name="Drula E."/>
            <person name="Henrissat B."/>
            <person name="Morin E."/>
            <person name="Kohler A."/>
            <person name="Barry K."/>
            <person name="LaButti K."/>
            <person name="Morin E."/>
            <person name="Salamov A."/>
            <person name="Lipzen A."/>
            <person name="Mereny Z."/>
            <person name="Hegedus B."/>
            <person name="Baldrian P."/>
            <person name="Stursova M."/>
            <person name="Weitz H."/>
            <person name="Taylor A."/>
            <person name="Grigoriev I.V."/>
            <person name="Nagy L.G."/>
            <person name="Martin F."/>
            <person name="Kauserud H."/>
        </authorList>
    </citation>
    <scope>NUCLEOTIDE SEQUENCE</scope>
    <source>
        <strain evidence="2">CBHHK188m</strain>
    </source>
</reference>
<evidence type="ECO:0000313" key="2">
    <source>
        <dbReference type="EMBL" id="KAJ7778598.1"/>
    </source>
</evidence>